<dbReference type="AlphaFoldDB" id="A0AA92L5S4"/>
<proteinExistence type="predicted"/>
<dbReference type="Proteomes" id="UP000596035">
    <property type="component" value="Chromosome"/>
</dbReference>
<name>A0AA92L5S4_9FIRM</name>
<protein>
    <submittedName>
        <fullName evidence="1">Uncharacterized protein</fullName>
    </submittedName>
</protein>
<accession>A0AA92L5S4</accession>
<dbReference type="EMBL" id="CP065321">
    <property type="protein sequence ID" value="QQR29499.1"/>
    <property type="molecule type" value="Genomic_DNA"/>
</dbReference>
<sequence>MWKDERYISAVERGKIYALLSLQIQQSKEGDAAIQEQQKKIDNLPKT</sequence>
<gene>
    <name evidence="1" type="ORF">I5Q82_15880</name>
</gene>
<evidence type="ECO:0000313" key="2">
    <source>
        <dbReference type="Proteomes" id="UP000596035"/>
    </source>
</evidence>
<dbReference type="RefSeq" id="WP_157130582.1">
    <property type="nucleotide sequence ID" value="NZ_CP021422.1"/>
</dbReference>
<evidence type="ECO:0000313" key="1">
    <source>
        <dbReference type="EMBL" id="QQR29499.1"/>
    </source>
</evidence>
<organism evidence="1 2">
    <name type="scientific">Acutalibacter muris</name>
    <dbReference type="NCBI Taxonomy" id="1796620"/>
    <lineage>
        <taxon>Bacteria</taxon>
        <taxon>Bacillati</taxon>
        <taxon>Bacillota</taxon>
        <taxon>Clostridia</taxon>
        <taxon>Eubacteriales</taxon>
        <taxon>Acutalibacteraceae</taxon>
        <taxon>Acutalibacter</taxon>
    </lineage>
</organism>
<reference evidence="1 2" key="1">
    <citation type="submission" date="2020-11" db="EMBL/GenBank/DDBJ databases">
        <title>Closed and high quality bacterial genomes of the OMM12 community.</title>
        <authorList>
            <person name="Marbouty M."/>
            <person name="Lamy-Besnier Q."/>
            <person name="Debarbieux L."/>
            <person name="Koszul R."/>
        </authorList>
    </citation>
    <scope>NUCLEOTIDE SEQUENCE [LARGE SCALE GENOMIC DNA]</scope>
    <source>
        <strain evidence="1 2">KB18</strain>
    </source>
</reference>